<dbReference type="SUPFAM" id="SSF52317">
    <property type="entry name" value="Class I glutamine amidotransferase-like"/>
    <property type="match status" value="1"/>
</dbReference>
<dbReference type="RefSeq" id="WP_189404015.1">
    <property type="nucleotide sequence ID" value="NZ_BMXP01000002.1"/>
</dbReference>
<dbReference type="AlphaFoldDB" id="A0A918JG21"/>
<accession>A0A918JG21</accession>
<dbReference type="CDD" id="cd03145">
    <property type="entry name" value="GAT1_cyanophycinase"/>
    <property type="match status" value="1"/>
</dbReference>
<dbReference type="PANTHER" id="PTHR36175:SF1">
    <property type="entry name" value="CYANOPHYCINASE"/>
    <property type="match status" value="1"/>
</dbReference>
<evidence type="ECO:0000313" key="1">
    <source>
        <dbReference type="EMBL" id="GGW79222.1"/>
    </source>
</evidence>
<protein>
    <recommendedName>
        <fullName evidence="3">Cyanophycinase</fullName>
    </recommendedName>
</protein>
<proteinExistence type="predicted"/>
<sequence>MLVGGSLQTCSSFFPDNCDKQTQFSEAKMQNKYRISEQAYQRLVKNSAHFVQELKIFDALKANKYSESAFNETDRQGFFSQLESLGISNKTIQHLPDEHYYALLDSHEVYQTSAQGERLKEQVSLMHTENVHSKAIYQAFVDEAAQRAGGKTPHILVVTASSRDPFAVVDFYTSVFTQAGARVDWLPVSAAFVEARQDGQCNELATYRARHHLYDRARVYPVLSDYQQQLCASPEKLRDLIATADGIFFNGGDQSKTLASLIDSEGRETDVLRTMRARVSAGKLIVGGTSAGTAVQAGGTQAGIPVPMLTSGDPATVMHDGVFFNTAPSVRCAQGESCTSTVPAGAVTLRSEGGTGLFHQGLLDTHFSERDRETRLIMATALSRQTLGFGVDETTALLVNTQGATSTFDVMGEGGVFVADMTDGQLVRDWTDGVVRHTVGGRAHYWTAGTQATYSERSWQVSLPGKPVTGRVVASGAQRDGVWRSQITGHCGARDAINWAQFGNHYSVKAAADTVFAKSEAGHCGYQSLPFAVSGPVTD</sequence>
<name>A0A918JG21_9ALTE</name>
<dbReference type="PANTHER" id="PTHR36175">
    <property type="entry name" value="CYANOPHYCINASE"/>
    <property type="match status" value="1"/>
</dbReference>
<evidence type="ECO:0000313" key="2">
    <source>
        <dbReference type="Proteomes" id="UP000631300"/>
    </source>
</evidence>
<dbReference type="Gene3D" id="3.40.50.880">
    <property type="match status" value="1"/>
</dbReference>
<keyword evidence="2" id="KW-1185">Reference proteome</keyword>
<dbReference type="EMBL" id="BMXP01000002">
    <property type="protein sequence ID" value="GGW79222.1"/>
    <property type="molecule type" value="Genomic_DNA"/>
</dbReference>
<gene>
    <name evidence="1" type="ORF">GCM10007391_09930</name>
</gene>
<reference evidence="1" key="2">
    <citation type="submission" date="2020-09" db="EMBL/GenBank/DDBJ databases">
        <authorList>
            <person name="Sun Q."/>
            <person name="Kim S."/>
        </authorList>
    </citation>
    <scope>NUCLEOTIDE SEQUENCE</scope>
    <source>
        <strain evidence="1">KCTC 22164</strain>
    </source>
</reference>
<comment type="caution">
    <text evidence="1">The sequence shown here is derived from an EMBL/GenBank/DDBJ whole genome shotgun (WGS) entry which is preliminary data.</text>
</comment>
<evidence type="ECO:0008006" key="3">
    <source>
        <dbReference type="Google" id="ProtNLM"/>
    </source>
</evidence>
<reference evidence="1" key="1">
    <citation type="journal article" date="2014" name="Int. J. Syst. Evol. Microbiol.">
        <title>Complete genome sequence of Corynebacterium casei LMG S-19264T (=DSM 44701T), isolated from a smear-ripened cheese.</title>
        <authorList>
            <consortium name="US DOE Joint Genome Institute (JGI-PGF)"/>
            <person name="Walter F."/>
            <person name="Albersmeier A."/>
            <person name="Kalinowski J."/>
            <person name="Ruckert C."/>
        </authorList>
    </citation>
    <scope>NUCLEOTIDE SEQUENCE</scope>
    <source>
        <strain evidence="1">KCTC 22164</strain>
    </source>
</reference>
<organism evidence="1 2">
    <name type="scientific">Alteromonas halophila</name>
    <dbReference type="NCBI Taxonomy" id="516698"/>
    <lineage>
        <taxon>Bacteria</taxon>
        <taxon>Pseudomonadati</taxon>
        <taxon>Pseudomonadota</taxon>
        <taxon>Gammaproteobacteria</taxon>
        <taxon>Alteromonadales</taxon>
        <taxon>Alteromonadaceae</taxon>
        <taxon>Alteromonas/Salinimonas group</taxon>
        <taxon>Alteromonas</taxon>
    </lineage>
</organism>
<dbReference type="Proteomes" id="UP000631300">
    <property type="component" value="Unassembled WGS sequence"/>
</dbReference>
<dbReference type="InterPro" id="IPR029062">
    <property type="entry name" value="Class_I_gatase-like"/>
</dbReference>